<keyword evidence="1" id="KW-0472">Membrane</keyword>
<keyword evidence="1" id="KW-1133">Transmembrane helix</keyword>
<name>A0A368TM43_9GAMM</name>
<dbReference type="AlphaFoldDB" id="A0A368TM43"/>
<organism evidence="2 3">
    <name type="scientific">Vreelandella rituensis</name>
    <dbReference type="NCBI Taxonomy" id="2282306"/>
    <lineage>
        <taxon>Bacteria</taxon>
        <taxon>Pseudomonadati</taxon>
        <taxon>Pseudomonadota</taxon>
        <taxon>Gammaproteobacteria</taxon>
        <taxon>Oceanospirillales</taxon>
        <taxon>Halomonadaceae</taxon>
        <taxon>Vreelandella</taxon>
    </lineage>
</organism>
<keyword evidence="3" id="KW-1185">Reference proteome</keyword>
<keyword evidence="1" id="KW-0812">Transmembrane</keyword>
<sequence length="90" mass="9919">MTLLKYTSNALLTVRVVTTRILQYPREFNPMKPVKEALIAEVSNGYRSLVVVVLSPLAFALVFACWTIFAVLGIELQEALGFGDVAFAVL</sequence>
<gene>
    <name evidence="2" type="ORF">DU506_21385</name>
</gene>
<reference evidence="2 3" key="1">
    <citation type="submission" date="2018-07" db="EMBL/GenBank/DDBJ databases">
        <title>Halomonas rutogse sp. nov., isolated from Lake TangqianCo on Tibetan Plateau.</title>
        <authorList>
            <person name="Lu H."/>
            <person name="Xing P."/>
            <person name="Wu Q."/>
        </authorList>
    </citation>
    <scope>NUCLEOTIDE SEQUENCE [LARGE SCALE GENOMIC DNA]</scope>
    <source>
        <strain evidence="2 3">TQ8S</strain>
    </source>
</reference>
<dbReference type="Proteomes" id="UP000253204">
    <property type="component" value="Unassembled WGS sequence"/>
</dbReference>
<evidence type="ECO:0000313" key="3">
    <source>
        <dbReference type="Proteomes" id="UP000253204"/>
    </source>
</evidence>
<proteinExistence type="predicted"/>
<feature type="transmembrane region" description="Helical" evidence="1">
    <location>
        <begin position="49"/>
        <end position="74"/>
    </location>
</feature>
<feature type="non-terminal residue" evidence="2">
    <location>
        <position position="90"/>
    </location>
</feature>
<protein>
    <submittedName>
        <fullName evidence="2">Uncharacterized protein</fullName>
    </submittedName>
</protein>
<evidence type="ECO:0000256" key="1">
    <source>
        <dbReference type="SAM" id="Phobius"/>
    </source>
</evidence>
<evidence type="ECO:0000313" key="2">
    <source>
        <dbReference type="EMBL" id="RCV85608.1"/>
    </source>
</evidence>
<dbReference type="EMBL" id="QPIJ01000178">
    <property type="protein sequence ID" value="RCV85608.1"/>
    <property type="molecule type" value="Genomic_DNA"/>
</dbReference>
<comment type="caution">
    <text evidence="2">The sequence shown here is derived from an EMBL/GenBank/DDBJ whole genome shotgun (WGS) entry which is preliminary data.</text>
</comment>
<accession>A0A368TM43</accession>